<gene>
    <name evidence="2" type="ORF">SAMIE_1008290</name>
</gene>
<keyword evidence="1" id="KW-0732">Signal</keyword>
<organism evidence="2 3">
    <name type="scientific">Sphingobium amiense</name>
    <dbReference type="NCBI Taxonomy" id="135719"/>
    <lineage>
        <taxon>Bacteria</taxon>
        <taxon>Pseudomonadati</taxon>
        <taxon>Pseudomonadota</taxon>
        <taxon>Alphaproteobacteria</taxon>
        <taxon>Sphingomonadales</taxon>
        <taxon>Sphingomonadaceae</taxon>
        <taxon>Sphingobium</taxon>
    </lineage>
</organism>
<sequence length="415" mass="44549">MAMRFRPFTFRLSHALIATALIAGPATAKKKVPVAGPPIVMSDTFRASVQAAQAALRARDAATAQARISALMPVSDFEAYVAAGLRFELASQKLDPQAQRVALTDMFKTGSVPKTDAPKLRFAAAYLSYKVGNYDDALAQLDYAKTLGYDGVDALMLRSDIALRRNKPKDARAFVQQAIAAQKAAGKDVPVAWLDKAISMAYPAKDWAELGQLYRERLNRVENREEWRTALVNYQTAAELEPQLQLDLYRLQAANGAMASERDYQAYAQAAEKAGYYAEAKTIIESGRAAGKLTATDAATGQILKSVTPKATKEIAALPVLAKKAAASASGKDALAVADDYFSLAQYPQAVEQYRAAIAKGGVDADRANARLGVALARSGDLAAARTALAQVTGKWAAVAGFWSVWVEHKDQKAA</sequence>
<proteinExistence type="predicted"/>
<keyword evidence="3" id="KW-1185">Reference proteome</keyword>
<reference evidence="2 3" key="1">
    <citation type="submission" date="2018-05" db="EMBL/GenBank/DDBJ databases">
        <title>Complete Genome Sequence of the Nonylphenol-Degrading Bacterium Sphingobium amiense DSM 16289T.</title>
        <authorList>
            <person name="Ootsuka M."/>
            <person name="Nishizawa T."/>
            <person name="Ohta H."/>
        </authorList>
    </citation>
    <scope>NUCLEOTIDE SEQUENCE [LARGE SCALE GENOMIC DNA]</scope>
    <source>
        <strain evidence="2 3">DSM 16289</strain>
    </source>
</reference>
<evidence type="ECO:0000313" key="2">
    <source>
        <dbReference type="EMBL" id="BBD97328.1"/>
    </source>
</evidence>
<evidence type="ECO:0008006" key="4">
    <source>
        <dbReference type="Google" id="ProtNLM"/>
    </source>
</evidence>
<dbReference type="Pfam" id="PF13432">
    <property type="entry name" value="TPR_16"/>
    <property type="match status" value="2"/>
</dbReference>
<dbReference type="KEGG" id="sami:SAMIE_1008290"/>
<evidence type="ECO:0000256" key="1">
    <source>
        <dbReference type="SAM" id="SignalP"/>
    </source>
</evidence>
<dbReference type="EMBL" id="AP018664">
    <property type="protein sequence ID" value="BBD97328.1"/>
    <property type="molecule type" value="Genomic_DNA"/>
</dbReference>
<dbReference type="Gene3D" id="1.25.40.10">
    <property type="entry name" value="Tetratricopeptide repeat domain"/>
    <property type="match status" value="1"/>
</dbReference>
<name>A0A494W2F9_9SPHN</name>
<dbReference type="Proteomes" id="UP000279959">
    <property type="component" value="Chromosome"/>
</dbReference>
<protein>
    <recommendedName>
        <fullName evidence="4">Tetratricopeptide repeat protein</fullName>
    </recommendedName>
</protein>
<dbReference type="InterPro" id="IPR011990">
    <property type="entry name" value="TPR-like_helical_dom_sf"/>
</dbReference>
<dbReference type="SUPFAM" id="SSF48452">
    <property type="entry name" value="TPR-like"/>
    <property type="match status" value="1"/>
</dbReference>
<feature type="chain" id="PRO_5019746775" description="Tetratricopeptide repeat protein" evidence="1">
    <location>
        <begin position="29"/>
        <end position="415"/>
    </location>
</feature>
<feature type="signal peptide" evidence="1">
    <location>
        <begin position="1"/>
        <end position="28"/>
    </location>
</feature>
<evidence type="ECO:0000313" key="3">
    <source>
        <dbReference type="Proteomes" id="UP000279959"/>
    </source>
</evidence>
<dbReference type="AlphaFoldDB" id="A0A494W2F9"/>
<accession>A0A494W2F9</accession>